<dbReference type="SUPFAM" id="SSF50729">
    <property type="entry name" value="PH domain-like"/>
    <property type="match status" value="4"/>
</dbReference>
<dbReference type="Gene3D" id="2.30.29.30">
    <property type="entry name" value="Pleckstrin-homology domain (PH domain)/Phosphotyrosine-binding domain (PTB)"/>
    <property type="match status" value="3"/>
</dbReference>
<dbReference type="PANTHER" id="PTHR46049">
    <property type="entry name" value="AGAP003327-PA"/>
    <property type="match status" value="1"/>
</dbReference>
<dbReference type="Pfam" id="PF00169">
    <property type="entry name" value="PH"/>
    <property type="match status" value="1"/>
</dbReference>
<organism evidence="2 3">
    <name type="scientific">Saccoglossus kowalevskii</name>
    <name type="common">Acorn worm</name>
    <dbReference type="NCBI Taxonomy" id="10224"/>
    <lineage>
        <taxon>Eukaryota</taxon>
        <taxon>Metazoa</taxon>
        <taxon>Hemichordata</taxon>
        <taxon>Enteropneusta</taxon>
        <taxon>Harrimaniidae</taxon>
        <taxon>Saccoglossus</taxon>
    </lineage>
</organism>
<dbReference type="InterPro" id="IPR011993">
    <property type="entry name" value="PH-like_dom_sf"/>
</dbReference>
<gene>
    <name evidence="3" type="primary">LOC102807045</name>
</gene>
<name>A0ABM0LYM8_SACKO</name>
<dbReference type="InterPro" id="IPR001849">
    <property type="entry name" value="PH_domain"/>
</dbReference>
<feature type="domain" description="PH" evidence="1">
    <location>
        <begin position="58"/>
        <end position="232"/>
    </location>
</feature>
<proteinExistence type="predicted"/>
<evidence type="ECO:0000259" key="1">
    <source>
        <dbReference type="PROSITE" id="PS50003"/>
    </source>
</evidence>
<protein>
    <submittedName>
        <fullName evidence="3">Unconventional myosin-X-like</fullName>
    </submittedName>
</protein>
<evidence type="ECO:0000313" key="3">
    <source>
        <dbReference type="RefSeq" id="XP_006812869.1"/>
    </source>
</evidence>
<dbReference type="PROSITE" id="PS50003">
    <property type="entry name" value="PH_DOMAIN"/>
    <property type="match status" value="2"/>
</dbReference>
<dbReference type="GeneID" id="102807045"/>
<evidence type="ECO:0000313" key="2">
    <source>
        <dbReference type="Proteomes" id="UP000694865"/>
    </source>
</evidence>
<dbReference type="SMART" id="SM00233">
    <property type="entry name" value="PH"/>
    <property type="match status" value="1"/>
</dbReference>
<sequence>YDDDAFFDDEAEDMSKKSQETNCYEGYLTMKGGVMNVWKKRWFVLRDDNLMWFKAKQEALKSGWLMKKGGGTGTLSRRNWKKRWFVLKDTLLVYYDSDAESAKLLGKIDIRAAKDIVDASSARENALNIVTYSRVYHIVADTADECSEWYSILMKVFRCKYNELKDLQDEQANPKNAIGSLDVALIDSLPPINIPSRPNAFAIVTADRVYNMIAESAEEMNNWLTVLYHHKTRDGYKKQDTLLSGWLSKETHGSLAKGGSTKKKRFFVLTGNTMDFYKGVESTQKLGTIVLNSLCSVIPPDDKAFKELGMY</sequence>
<feature type="domain" description="PH" evidence="1">
    <location>
        <begin position="21"/>
        <end position="58"/>
    </location>
</feature>
<reference evidence="3" key="1">
    <citation type="submission" date="2025-08" db="UniProtKB">
        <authorList>
            <consortium name="RefSeq"/>
        </authorList>
    </citation>
    <scope>IDENTIFICATION</scope>
    <source>
        <tissue evidence="3">Testes</tissue>
    </source>
</reference>
<keyword evidence="2" id="KW-1185">Reference proteome</keyword>
<dbReference type="InterPro" id="IPR051724">
    <property type="entry name" value="Actin_motor_Myosin"/>
</dbReference>
<accession>A0ABM0LYM8</accession>
<dbReference type="CDD" id="cd13296">
    <property type="entry name" value="PH2_MyoX"/>
    <property type="match status" value="1"/>
</dbReference>
<feature type="non-terminal residue" evidence="3">
    <location>
        <position position="1"/>
    </location>
</feature>
<dbReference type="PANTHER" id="PTHR46049:SF3">
    <property type="entry name" value="MYOSIN VIIA"/>
    <property type="match status" value="1"/>
</dbReference>
<dbReference type="Proteomes" id="UP000694865">
    <property type="component" value="Unplaced"/>
</dbReference>
<dbReference type="RefSeq" id="XP_006812869.1">
    <property type="nucleotide sequence ID" value="XM_006812806.1"/>
</dbReference>